<evidence type="ECO:0000313" key="15">
    <source>
        <dbReference type="Proteomes" id="UP001371305"/>
    </source>
</evidence>
<reference evidence="14 15" key="1">
    <citation type="submission" date="2024-04" db="EMBL/GenBank/DDBJ databases">
        <title>Luteolibacter sp. isolated from soil.</title>
        <authorList>
            <person name="An J."/>
        </authorList>
    </citation>
    <scope>NUCLEOTIDE SEQUENCE [LARGE SCALE GENOMIC DNA]</scope>
    <source>
        <strain evidence="14 15">Y139</strain>
    </source>
</reference>
<feature type="transmembrane region" description="Helical" evidence="12">
    <location>
        <begin position="185"/>
        <end position="204"/>
    </location>
</feature>
<keyword evidence="15" id="KW-1185">Reference proteome</keyword>
<keyword evidence="6" id="KW-0479">Metal-binding</keyword>
<evidence type="ECO:0000256" key="9">
    <source>
        <dbReference type="ARBA" id="ARBA00022989"/>
    </source>
</evidence>
<feature type="domain" description="Peptidase M50" evidence="13">
    <location>
        <begin position="163"/>
        <end position="236"/>
    </location>
</feature>
<comment type="cofactor">
    <cofactor evidence="1">
        <name>Zn(2+)</name>
        <dbReference type="ChEBI" id="CHEBI:29105"/>
    </cofactor>
</comment>
<sequence length="343" mass="36840">MVDPLAPTANRCGGCASEVATGLLACPGCGALVHAVELKSLAAEASSAATPLDALTRWRRALELLPANTRQHAAVRERIEALTREVDQGPVEVKPSERSTAPRKKGLAGVLVAIGAVLLKFKSLLILLLTKGKLLLLGLTKGSTFISMFAAFGVYWTMFGWKFAAGLVLSIYVHEMGHVWMLRKFGIQASAPMFIPGLGAVVRLKQQLPTAPEDARVGLAGPVWGFAAALVCWLFSIGFHSPLFAALAHVGAWINLFNLTPVWQLDGSRAFRSLTRVHRWIAVAGVAASFAFSREPWLLLILAVGAFRAFEKDVTEEPDTQALGEYLFLIVALSALTMVSANV</sequence>
<keyword evidence="7" id="KW-0378">Hydrolase</keyword>
<evidence type="ECO:0000256" key="6">
    <source>
        <dbReference type="ARBA" id="ARBA00022723"/>
    </source>
</evidence>
<feature type="transmembrane region" description="Helical" evidence="12">
    <location>
        <begin position="280"/>
        <end position="310"/>
    </location>
</feature>
<dbReference type="RefSeq" id="WP_341405923.1">
    <property type="nucleotide sequence ID" value="NZ_JBBUKT010000006.1"/>
</dbReference>
<name>A0ABU9AWQ9_9BACT</name>
<evidence type="ECO:0000256" key="11">
    <source>
        <dbReference type="ARBA" id="ARBA00023136"/>
    </source>
</evidence>
<comment type="caution">
    <text evidence="14">The sequence shown here is derived from an EMBL/GenBank/DDBJ whole genome shotgun (WGS) entry which is preliminary data.</text>
</comment>
<feature type="transmembrane region" description="Helical" evidence="12">
    <location>
        <begin position="216"/>
        <end position="236"/>
    </location>
</feature>
<dbReference type="CDD" id="cd06160">
    <property type="entry name" value="S2P-M50_like_2"/>
    <property type="match status" value="1"/>
</dbReference>
<feature type="transmembrane region" description="Helical" evidence="12">
    <location>
        <begin position="107"/>
        <end position="129"/>
    </location>
</feature>
<dbReference type="Proteomes" id="UP001371305">
    <property type="component" value="Unassembled WGS sequence"/>
</dbReference>
<evidence type="ECO:0000256" key="3">
    <source>
        <dbReference type="ARBA" id="ARBA00007931"/>
    </source>
</evidence>
<evidence type="ECO:0000256" key="7">
    <source>
        <dbReference type="ARBA" id="ARBA00022801"/>
    </source>
</evidence>
<dbReference type="EMBL" id="JBBUKT010000006">
    <property type="protein sequence ID" value="MEK7952165.1"/>
    <property type="molecule type" value="Genomic_DNA"/>
</dbReference>
<dbReference type="PANTHER" id="PTHR39188:SF3">
    <property type="entry name" value="STAGE IV SPORULATION PROTEIN FB"/>
    <property type="match status" value="1"/>
</dbReference>
<feature type="transmembrane region" description="Helical" evidence="12">
    <location>
        <begin position="243"/>
        <end position="260"/>
    </location>
</feature>
<keyword evidence="10" id="KW-0482">Metalloprotease</keyword>
<dbReference type="PANTHER" id="PTHR39188">
    <property type="entry name" value="MEMBRANE-ASSOCIATED ZINC METALLOPROTEASE M50B"/>
    <property type="match status" value="1"/>
</dbReference>
<evidence type="ECO:0000256" key="2">
    <source>
        <dbReference type="ARBA" id="ARBA00004141"/>
    </source>
</evidence>
<keyword evidence="11 12" id="KW-0472">Membrane</keyword>
<keyword evidence="5 12" id="KW-0812">Transmembrane</keyword>
<evidence type="ECO:0000256" key="4">
    <source>
        <dbReference type="ARBA" id="ARBA00022670"/>
    </source>
</evidence>
<dbReference type="GO" id="GO:0006508">
    <property type="term" value="P:proteolysis"/>
    <property type="evidence" value="ECO:0007669"/>
    <property type="project" value="UniProtKB-KW"/>
</dbReference>
<evidence type="ECO:0000256" key="5">
    <source>
        <dbReference type="ARBA" id="ARBA00022692"/>
    </source>
</evidence>
<evidence type="ECO:0000259" key="13">
    <source>
        <dbReference type="Pfam" id="PF02163"/>
    </source>
</evidence>
<keyword evidence="4 14" id="KW-0645">Protease</keyword>
<feature type="transmembrane region" description="Helical" evidence="12">
    <location>
        <begin position="322"/>
        <end position="341"/>
    </location>
</feature>
<gene>
    <name evidence="14" type="ORF">WKV53_16755</name>
</gene>
<organism evidence="14 15">
    <name type="scientific">Luteolibacter soli</name>
    <dbReference type="NCBI Taxonomy" id="3135280"/>
    <lineage>
        <taxon>Bacteria</taxon>
        <taxon>Pseudomonadati</taxon>
        <taxon>Verrucomicrobiota</taxon>
        <taxon>Verrucomicrobiia</taxon>
        <taxon>Verrucomicrobiales</taxon>
        <taxon>Verrucomicrobiaceae</taxon>
        <taxon>Luteolibacter</taxon>
    </lineage>
</organism>
<comment type="similarity">
    <text evidence="3">Belongs to the peptidase M50B family.</text>
</comment>
<dbReference type="InterPro" id="IPR008915">
    <property type="entry name" value="Peptidase_M50"/>
</dbReference>
<dbReference type="Pfam" id="PF02163">
    <property type="entry name" value="Peptidase_M50"/>
    <property type="match status" value="1"/>
</dbReference>
<evidence type="ECO:0000256" key="8">
    <source>
        <dbReference type="ARBA" id="ARBA00022833"/>
    </source>
</evidence>
<dbReference type="GO" id="GO:0008233">
    <property type="term" value="F:peptidase activity"/>
    <property type="evidence" value="ECO:0007669"/>
    <property type="project" value="UniProtKB-KW"/>
</dbReference>
<evidence type="ECO:0000256" key="1">
    <source>
        <dbReference type="ARBA" id="ARBA00001947"/>
    </source>
</evidence>
<accession>A0ABU9AWQ9</accession>
<evidence type="ECO:0000256" key="12">
    <source>
        <dbReference type="SAM" id="Phobius"/>
    </source>
</evidence>
<keyword evidence="8" id="KW-0862">Zinc</keyword>
<comment type="subcellular location">
    <subcellularLocation>
        <location evidence="2">Membrane</location>
        <topology evidence="2">Multi-pass membrane protein</topology>
    </subcellularLocation>
</comment>
<proteinExistence type="inferred from homology"/>
<keyword evidence="9 12" id="KW-1133">Transmembrane helix</keyword>
<evidence type="ECO:0000313" key="14">
    <source>
        <dbReference type="EMBL" id="MEK7952165.1"/>
    </source>
</evidence>
<evidence type="ECO:0000256" key="10">
    <source>
        <dbReference type="ARBA" id="ARBA00023049"/>
    </source>
</evidence>
<protein>
    <submittedName>
        <fullName evidence="14">Site-2 protease family protein</fullName>
    </submittedName>
</protein>